<dbReference type="SMART" id="SM00342">
    <property type="entry name" value="HTH_ARAC"/>
    <property type="match status" value="1"/>
</dbReference>
<dbReference type="InterPro" id="IPR003313">
    <property type="entry name" value="AraC-bd"/>
</dbReference>
<organism evidence="5 6">
    <name type="scientific">Spirosoma pollinicola</name>
    <dbReference type="NCBI Taxonomy" id="2057025"/>
    <lineage>
        <taxon>Bacteria</taxon>
        <taxon>Pseudomonadati</taxon>
        <taxon>Bacteroidota</taxon>
        <taxon>Cytophagia</taxon>
        <taxon>Cytophagales</taxon>
        <taxon>Cytophagaceae</taxon>
        <taxon>Spirosoma</taxon>
    </lineage>
</organism>
<dbReference type="InterPro" id="IPR018060">
    <property type="entry name" value="HTH_AraC"/>
</dbReference>
<evidence type="ECO:0000256" key="2">
    <source>
        <dbReference type="ARBA" id="ARBA00023125"/>
    </source>
</evidence>
<protein>
    <submittedName>
        <fullName evidence="5">AraC family transcriptional regulator</fullName>
    </submittedName>
</protein>
<dbReference type="SUPFAM" id="SSF46689">
    <property type="entry name" value="Homeodomain-like"/>
    <property type="match status" value="1"/>
</dbReference>
<evidence type="ECO:0000313" key="6">
    <source>
        <dbReference type="Proteomes" id="UP000232883"/>
    </source>
</evidence>
<dbReference type="OrthoDB" id="9793451at2"/>
<dbReference type="Gene3D" id="2.60.120.10">
    <property type="entry name" value="Jelly Rolls"/>
    <property type="match status" value="1"/>
</dbReference>
<sequence length="302" mass="34954">MKQAIQHYNGLYGDQHAVILPDFVQIERIETRSPRHKWIIKPHVHAHLFQLFYVETGNGIIWSDTGELPFTSPCLLLIPENTLHGLRYITEASGTVLTVSASFVDDLTAKTPAIGLEGGHIQVVSAQNQLRWFAYLKTLLDRLEEESADNLPNRECVLQSVLTAFLTDVFRYVRQQQVVETTPKNRSLSIYRTFQKRIRQERNPQKNISQYADEQSITAVHLNRVCRELMQKSAMQIVYDYFLTEARKYLTQTDYTIAEVAYRLNFEDPAYFSRLFKKQTGLTPKAFRQVQPMPTNVLDLVK</sequence>
<evidence type="ECO:0000256" key="3">
    <source>
        <dbReference type="ARBA" id="ARBA00023163"/>
    </source>
</evidence>
<dbReference type="AlphaFoldDB" id="A0A2K8YZH0"/>
<dbReference type="InterPro" id="IPR037923">
    <property type="entry name" value="HTH-like"/>
</dbReference>
<evidence type="ECO:0000313" key="5">
    <source>
        <dbReference type="EMBL" id="AUD03036.1"/>
    </source>
</evidence>
<dbReference type="PRINTS" id="PR00032">
    <property type="entry name" value="HTHARAC"/>
</dbReference>
<dbReference type="CDD" id="cd06999">
    <property type="entry name" value="cupin_HpaA-like_N"/>
    <property type="match status" value="1"/>
</dbReference>
<dbReference type="Gene3D" id="1.10.10.60">
    <property type="entry name" value="Homeodomain-like"/>
    <property type="match status" value="1"/>
</dbReference>
<gene>
    <name evidence="5" type="ORF">CWM47_15050</name>
</gene>
<feature type="domain" description="HTH araC/xylS-type" evidence="4">
    <location>
        <begin position="188"/>
        <end position="290"/>
    </location>
</feature>
<keyword evidence="1" id="KW-0805">Transcription regulation</keyword>
<dbReference type="InterPro" id="IPR020449">
    <property type="entry name" value="Tscrpt_reg_AraC-type_HTH"/>
</dbReference>
<dbReference type="Pfam" id="PF12833">
    <property type="entry name" value="HTH_18"/>
    <property type="match status" value="1"/>
</dbReference>
<dbReference type="GO" id="GO:0043565">
    <property type="term" value="F:sequence-specific DNA binding"/>
    <property type="evidence" value="ECO:0007669"/>
    <property type="project" value="InterPro"/>
</dbReference>
<dbReference type="Pfam" id="PF02311">
    <property type="entry name" value="AraC_binding"/>
    <property type="match status" value="1"/>
</dbReference>
<name>A0A2K8YZH0_9BACT</name>
<dbReference type="PANTHER" id="PTHR43280:SF32">
    <property type="entry name" value="TRANSCRIPTIONAL REGULATORY PROTEIN"/>
    <property type="match status" value="1"/>
</dbReference>
<proteinExistence type="predicted"/>
<dbReference type="PANTHER" id="PTHR43280">
    <property type="entry name" value="ARAC-FAMILY TRANSCRIPTIONAL REGULATOR"/>
    <property type="match status" value="1"/>
</dbReference>
<dbReference type="RefSeq" id="WP_100988880.1">
    <property type="nucleotide sequence ID" value="NZ_CP025096.1"/>
</dbReference>
<accession>A0A2K8YZH0</accession>
<dbReference type="InterPro" id="IPR009057">
    <property type="entry name" value="Homeodomain-like_sf"/>
</dbReference>
<dbReference type="KEGG" id="spir:CWM47_15050"/>
<dbReference type="InterPro" id="IPR014710">
    <property type="entry name" value="RmlC-like_jellyroll"/>
</dbReference>
<dbReference type="SUPFAM" id="SSF51215">
    <property type="entry name" value="Regulatory protein AraC"/>
    <property type="match status" value="1"/>
</dbReference>
<evidence type="ECO:0000256" key="1">
    <source>
        <dbReference type="ARBA" id="ARBA00023015"/>
    </source>
</evidence>
<keyword evidence="2" id="KW-0238">DNA-binding</keyword>
<dbReference type="PROSITE" id="PS01124">
    <property type="entry name" value="HTH_ARAC_FAMILY_2"/>
    <property type="match status" value="1"/>
</dbReference>
<dbReference type="InterPro" id="IPR047264">
    <property type="entry name" value="Cupin_HpaA-like_N"/>
</dbReference>
<reference evidence="5 6" key="1">
    <citation type="submission" date="2017-11" db="EMBL/GenBank/DDBJ databases">
        <title>Taxonomic description and genome sequences of Spirosoma HA7 sp. nov., isolated from pollen microhabitat of Corylus avellana.</title>
        <authorList>
            <person name="Ambika Manirajan B."/>
            <person name="Suarez C."/>
            <person name="Ratering S."/>
            <person name="Geissler-Plaum R."/>
            <person name="Cardinale M."/>
            <person name="Sylvia S."/>
        </authorList>
    </citation>
    <scope>NUCLEOTIDE SEQUENCE [LARGE SCALE GENOMIC DNA]</scope>
    <source>
        <strain evidence="5 6">HA7</strain>
    </source>
</reference>
<evidence type="ECO:0000259" key="4">
    <source>
        <dbReference type="PROSITE" id="PS01124"/>
    </source>
</evidence>
<dbReference type="EMBL" id="CP025096">
    <property type="protein sequence ID" value="AUD03036.1"/>
    <property type="molecule type" value="Genomic_DNA"/>
</dbReference>
<dbReference type="Proteomes" id="UP000232883">
    <property type="component" value="Chromosome"/>
</dbReference>
<keyword evidence="3" id="KW-0804">Transcription</keyword>
<dbReference type="GO" id="GO:0003700">
    <property type="term" value="F:DNA-binding transcription factor activity"/>
    <property type="evidence" value="ECO:0007669"/>
    <property type="project" value="InterPro"/>
</dbReference>
<keyword evidence="6" id="KW-1185">Reference proteome</keyword>